<feature type="signal peptide" evidence="1">
    <location>
        <begin position="1"/>
        <end position="21"/>
    </location>
</feature>
<dbReference type="PROSITE" id="PS51257">
    <property type="entry name" value="PROKAR_LIPOPROTEIN"/>
    <property type="match status" value="1"/>
</dbReference>
<dbReference type="InterPro" id="IPR032339">
    <property type="entry name" value="DUF4859"/>
</dbReference>
<evidence type="ECO:0000313" key="3">
    <source>
        <dbReference type="EMBL" id="GGG76242.1"/>
    </source>
</evidence>
<name>A0A917HEQ5_9SPHI</name>
<dbReference type="EMBL" id="BMER01000001">
    <property type="protein sequence ID" value="GGG76242.1"/>
    <property type="molecule type" value="Genomic_DNA"/>
</dbReference>
<organism evidence="3 4">
    <name type="scientific">Parapedobacter pyrenivorans</name>
    <dbReference type="NCBI Taxonomy" id="1305674"/>
    <lineage>
        <taxon>Bacteria</taxon>
        <taxon>Pseudomonadati</taxon>
        <taxon>Bacteroidota</taxon>
        <taxon>Sphingobacteriia</taxon>
        <taxon>Sphingobacteriales</taxon>
        <taxon>Sphingobacteriaceae</taxon>
        <taxon>Parapedobacter</taxon>
    </lineage>
</organism>
<dbReference type="Proteomes" id="UP000660862">
    <property type="component" value="Unassembled WGS sequence"/>
</dbReference>
<dbReference type="Pfam" id="PF16151">
    <property type="entry name" value="DUF4859"/>
    <property type="match status" value="1"/>
</dbReference>
<dbReference type="RefSeq" id="WP_188504351.1">
    <property type="nucleotide sequence ID" value="NZ_BMER01000001.1"/>
</dbReference>
<gene>
    <name evidence="3" type="ORF">GCM10007415_04990</name>
</gene>
<evidence type="ECO:0000259" key="2">
    <source>
        <dbReference type="Pfam" id="PF16151"/>
    </source>
</evidence>
<reference evidence="3" key="1">
    <citation type="journal article" date="2014" name="Int. J. Syst. Evol. Microbiol.">
        <title>Complete genome sequence of Corynebacterium casei LMG S-19264T (=DSM 44701T), isolated from a smear-ripened cheese.</title>
        <authorList>
            <consortium name="US DOE Joint Genome Institute (JGI-PGF)"/>
            <person name="Walter F."/>
            <person name="Albersmeier A."/>
            <person name="Kalinowski J."/>
            <person name="Ruckert C."/>
        </authorList>
    </citation>
    <scope>NUCLEOTIDE SEQUENCE</scope>
    <source>
        <strain evidence="3">CGMCC 1.12195</strain>
    </source>
</reference>
<feature type="chain" id="PRO_5037893462" description="DUF4859 domain-containing protein" evidence="1">
    <location>
        <begin position="22"/>
        <end position="378"/>
    </location>
</feature>
<sequence>MKAIYITLLAVLIGFSACKKAAYLTDDGLHTAEVSQNTYDYLASHPNHMFDTLLMVIDHFGLKDEVNNAKTFWVPSDYSIARYYQLKRGLVLEENENATYEFADFLEDINVDSVRAYLYTDGQHSLNTAKTDYTTMDNGTEINGFAYNKQLVPQGAWSYQDVYYLYYIKVRGEPDATAPDGSVRVDRNDLADTRVLCQTTGIKTASGTILNVLENRHTFIADFNPTADSGPFIEDLEDGGIRFTYSVKFKPASAYVGASVVASSAWIADAFGVEADEIPGLLGSSIVFYAIEPDGTLNGTSTANAPGHWFGANGNVVAWGADARLFSEYAATSFTFTIGQFPDRSAVGDTYTIKQAMVYTNRSNEQIRAEFVFNVTII</sequence>
<evidence type="ECO:0000256" key="1">
    <source>
        <dbReference type="SAM" id="SignalP"/>
    </source>
</evidence>
<reference evidence="3" key="2">
    <citation type="submission" date="2020-09" db="EMBL/GenBank/DDBJ databases">
        <authorList>
            <person name="Sun Q."/>
            <person name="Zhou Y."/>
        </authorList>
    </citation>
    <scope>NUCLEOTIDE SEQUENCE</scope>
    <source>
        <strain evidence="3">CGMCC 1.12195</strain>
    </source>
</reference>
<comment type="caution">
    <text evidence="3">The sequence shown here is derived from an EMBL/GenBank/DDBJ whole genome shotgun (WGS) entry which is preliminary data.</text>
</comment>
<proteinExistence type="predicted"/>
<accession>A0A917HEQ5</accession>
<keyword evidence="1" id="KW-0732">Signal</keyword>
<dbReference type="AlphaFoldDB" id="A0A917HEQ5"/>
<evidence type="ECO:0000313" key="4">
    <source>
        <dbReference type="Proteomes" id="UP000660862"/>
    </source>
</evidence>
<keyword evidence="4" id="KW-1185">Reference proteome</keyword>
<feature type="domain" description="DUF4859" evidence="2">
    <location>
        <begin position="258"/>
        <end position="364"/>
    </location>
</feature>
<protein>
    <recommendedName>
        <fullName evidence="2">DUF4859 domain-containing protein</fullName>
    </recommendedName>
</protein>